<dbReference type="Gene3D" id="3.40.50.300">
    <property type="entry name" value="P-loop containing nucleotide triphosphate hydrolases"/>
    <property type="match status" value="2"/>
</dbReference>
<dbReference type="Gene3D" id="3.10.330.10">
    <property type="match status" value="1"/>
</dbReference>
<keyword evidence="7" id="KW-0067">ATP-binding</keyword>
<feature type="compositionally biased region" description="Polar residues" evidence="13">
    <location>
        <begin position="320"/>
        <end position="364"/>
    </location>
</feature>
<dbReference type="GO" id="GO:0016558">
    <property type="term" value="P:protein import into peroxisome matrix"/>
    <property type="evidence" value="ECO:0007669"/>
    <property type="project" value="TreeGrafter"/>
</dbReference>
<name>A0AAW1TFG5_9CHLO</name>
<dbReference type="Gene3D" id="1.10.8.60">
    <property type="match status" value="2"/>
</dbReference>
<gene>
    <name evidence="15" type="ORF">WJX84_004799</name>
</gene>
<evidence type="ECO:0000256" key="3">
    <source>
        <dbReference type="ARBA" id="ARBA00022448"/>
    </source>
</evidence>
<dbReference type="Pfam" id="PF17862">
    <property type="entry name" value="AAA_lid_3"/>
    <property type="match status" value="1"/>
</dbReference>
<dbReference type="InterPro" id="IPR003593">
    <property type="entry name" value="AAA+_ATPase"/>
</dbReference>
<dbReference type="SUPFAM" id="SSF52540">
    <property type="entry name" value="P-loop containing nucleoside triphosphate hydrolases"/>
    <property type="match status" value="2"/>
</dbReference>
<reference evidence="15 16" key="1">
    <citation type="journal article" date="2024" name="Nat. Commun.">
        <title>Phylogenomics reveals the evolutionary origins of lichenization in chlorophyte algae.</title>
        <authorList>
            <person name="Puginier C."/>
            <person name="Libourel C."/>
            <person name="Otte J."/>
            <person name="Skaloud P."/>
            <person name="Haon M."/>
            <person name="Grisel S."/>
            <person name="Petersen M."/>
            <person name="Berrin J.G."/>
            <person name="Delaux P.M."/>
            <person name="Dal Grande F."/>
            <person name="Keller J."/>
        </authorList>
    </citation>
    <scope>NUCLEOTIDE SEQUENCE [LARGE SCALE GENOMIC DNA]</scope>
    <source>
        <strain evidence="15 16">SAG 2523</strain>
    </source>
</reference>
<comment type="subcellular location">
    <subcellularLocation>
        <location evidence="1">Membrane</location>
    </subcellularLocation>
</comment>
<dbReference type="SUPFAM" id="SSF50692">
    <property type="entry name" value="ADC-like"/>
    <property type="match status" value="1"/>
</dbReference>
<keyword evidence="16" id="KW-1185">Reference proteome</keyword>
<feature type="region of interest" description="Disordered" evidence="13">
    <location>
        <begin position="958"/>
        <end position="999"/>
    </location>
</feature>
<comment type="caution">
    <text evidence="15">The sequence shown here is derived from an EMBL/GenBank/DDBJ whole genome shotgun (WGS) entry which is preliminary data.</text>
</comment>
<dbReference type="SMART" id="SM00382">
    <property type="entry name" value="AAA"/>
    <property type="match status" value="2"/>
</dbReference>
<evidence type="ECO:0000256" key="2">
    <source>
        <dbReference type="ARBA" id="ARBA00006914"/>
    </source>
</evidence>
<feature type="region of interest" description="Disordered" evidence="13">
    <location>
        <begin position="320"/>
        <end position="368"/>
    </location>
</feature>
<dbReference type="GO" id="GO:0016887">
    <property type="term" value="F:ATP hydrolysis activity"/>
    <property type="evidence" value="ECO:0007669"/>
    <property type="project" value="InterPro"/>
</dbReference>
<dbReference type="AlphaFoldDB" id="A0AAW1TFG5"/>
<dbReference type="InterPro" id="IPR050168">
    <property type="entry name" value="AAA_ATPase_domain"/>
</dbReference>
<feature type="domain" description="AAA+ ATPase" evidence="14">
    <location>
        <begin position="456"/>
        <end position="607"/>
    </location>
</feature>
<dbReference type="InterPro" id="IPR003959">
    <property type="entry name" value="ATPase_AAA_core"/>
</dbReference>
<evidence type="ECO:0000256" key="12">
    <source>
        <dbReference type="ARBA" id="ARBA00048778"/>
    </source>
</evidence>
<comment type="catalytic activity">
    <reaction evidence="12">
        <text>ATP + H2O = ADP + phosphate + H(+)</text>
        <dbReference type="Rhea" id="RHEA:13065"/>
        <dbReference type="ChEBI" id="CHEBI:15377"/>
        <dbReference type="ChEBI" id="CHEBI:15378"/>
        <dbReference type="ChEBI" id="CHEBI:30616"/>
        <dbReference type="ChEBI" id="CHEBI:43474"/>
        <dbReference type="ChEBI" id="CHEBI:456216"/>
    </reaction>
    <physiologicalReaction direction="left-to-right" evidence="12">
        <dbReference type="Rhea" id="RHEA:13066"/>
    </physiologicalReaction>
</comment>
<dbReference type="InterPro" id="IPR027417">
    <property type="entry name" value="P-loop_NTPase"/>
</dbReference>
<dbReference type="Pfam" id="PF00004">
    <property type="entry name" value="AAA"/>
    <property type="match status" value="2"/>
</dbReference>
<evidence type="ECO:0000259" key="14">
    <source>
        <dbReference type="SMART" id="SM00382"/>
    </source>
</evidence>
<dbReference type="GO" id="GO:0005778">
    <property type="term" value="C:peroxisomal membrane"/>
    <property type="evidence" value="ECO:0007669"/>
    <property type="project" value="TreeGrafter"/>
</dbReference>
<evidence type="ECO:0000256" key="9">
    <source>
        <dbReference type="ARBA" id="ARBA00023136"/>
    </source>
</evidence>
<evidence type="ECO:0000256" key="10">
    <source>
        <dbReference type="ARBA" id="ARBA00032509"/>
    </source>
</evidence>
<evidence type="ECO:0000256" key="1">
    <source>
        <dbReference type="ARBA" id="ARBA00004370"/>
    </source>
</evidence>
<dbReference type="Proteomes" id="UP001485043">
    <property type="component" value="Unassembled WGS sequence"/>
</dbReference>
<dbReference type="Pfam" id="PF09262">
    <property type="entry name" value="PEX-1N"/>
    <property type="match status" value="1"/>
</dbReference>
<keyword evidence="6" id="KW-0378">Hydrolase</keyword>
<dbReference type="GO" id="GO:0005524">
    <property type="term" value="F:ATP binding"/>
    <property type="evidence" value="ECO:0007669"/>
    <property type="project" value="UniProtKB-KW"/>
</dbReference>
<keyword evidence="3" id="KW-0813">Transport</keyword>
<keyword evidence="4" id="KW-0962">Peroxisome biogenesis</keyword>
<dbReference type="EMBL" id="JALJOV010000042">
    <property type="protein sequence ID" value="KAK9868163.1"/>
    <property type="molecule type" value="Genomic_DNA"/>
</dbReference>
<keyword evidence="9" id="KW-0472">Membrane</keyword>
<dbReference type="GO" id="GO:0005829">
    <property type="term" value="C:cytosol"/>
    <property type="evidence" value="ECO:0007669"/>
    <property type="project" value="TreeGrafter"/>
</dbReference>
<dbReference type="InterPro" id="IPR029067">
    <property type="entry name" value="CDC48_domain_2-like_sf"/>
</dbReference>
<evidence type="ECO:0000256" key="7">
    <source>
        <dbReference type="ARBA" id="ARBA00022840"/>
    </source>
</evidence>
<evidence type="ECO:0000256" key="13">
    <source>
        <dbReference type="SAM" id="MobiDB-lite"/>
    </source>
</evidence>
<accession>A0AAW1TFG5</accession>
<comment type="similarity">
    <text evidence="2">Belongs to the AAA ATPase family.</text>
</comment>
<evidence type="ECO:0000313" key="15">
    <source>
        <dbReference type="EMBL" id="KAK9868163.1"/>
    </source>
</evidence>
<evidence type="ECO:0000256" key="4">
    <source>
        <dbReference type="ARBA" id="ARBA00022593"/>
    </source>
</evidence>
<dbReference type="PANTHER" id="PTHR23077">
    <property type="entry name" value="AAA-FAMILY ATPASE"/>
    <property type="match status" value="1"/>
</dbReference>
<dbReference type="Gene3D" id="2.40.40.20">
    <property type="match status" value="1"/>
</dbReference>
<evidence type="ECO:0000256" key="8">
    <source>
        <dbReference type="ARBA" id="ARBA00022927"/>
    </source>
</evidence>
<organism evidence="15 16">
    <name type="scientific">Apatococcus fuscideae</name>
    <dbReference type="NCBI Taxonomy" id="2026836"/>
    <lineage>
        <taxon>Eukaryota</taxon>
        <taxon>Viridiplantae</taxon>
        <taxon>Chlorophyta</taxon>
        <taxon>core chlorophytes</taxon>
        <taxon>Trebouxiophyceae</taxon>
        <taxon>Chlorellales</taxon>
        <taxon>Chlorellaceae</taxon>
        <taxon>Apatococcus</taxon>
    </lineage>
</organism>
<evidence type="ECO:0000256" key="5">
    <source>
        <dbReference type="ARBA" id="ARBA00022741"/>
    </source>
</evidence>
<protein>
    <recommendedName>
        <fullName evidence="11">Peroxisomal ATPase PEX1</fullName>
    </recommendedName>
    <alternativeName>
        <fullName evidence="10">Peroxin-1</fullName>
    </alternativeName>
</protein>
<dbReference type="InterPro" id="IPR003960">
    <property type="entry name" value="ATPase_AAA_CS"/>
</dbReference>
<keyword evidence="5" id="KW-0547">Nucleotide-binding</keyword>
<dbReference type="InterPro" id="IPR041569">
    <property type="entry name" value="AAA_lid_3"/>
</dbReference>
<dbReference type="FunFam" id="3.40.50.300:FF:000149">
    <property type="entry name" value="Nuclear valosin-containing protein-like"/>
    <property type="match status" value="1"/>
</dbReference>
<keyword evidence="8" id="KW-0653">Protein transport</keyword>
<dbReference type="PANTHER" id="PTHR23077:SF12">
    <property type="entry name" value="PEROXISOMAL ATPASE PEX1"/>
    <property type="match status" value="1"/>
</dbReference>
<sequence length="999" mass="105506">MDSFLDSFVGGRAAARLSSLTVRLTSEKSCWVSLPERRVSQLYASQPRLPLVLELRPAAAPGHTDAGHVWHVAWGGTACLGQHIEIAQACAESLGLREGTRVTMKALEDVPGAHSVSVEPANADDWEVVEAQAEYIEANLLSQAGIAKKGSAFPVWVRGQGVIRLQVASCTPADLVRLVEDAEVIIAPCLRPRLDGSQPLVPAKLPPGTSAQRRFPRRLPEPISWLRTHVLQQGQADSSPADAAWLGQAATSRSQHCRQACMQPSGCVLVNTAMARRYQLAAGLPVRLLDQSSRIVGYASLTHSEAVELVKGSTAAQKGLSSAQLPTSSAQSARNQLCSRSSFRPTPSGQEEPQETAASDSSSGPYMLVTPEQVKSGQVAVELGKQLDHSLLSGHGHSSITREGTSQSCPAQVEAAVKMVLRPGPAHDAALRILHWILPLLAHAPRCMIAQAEAPAPGGVLLCGPRGSGKSSVLSAIATVLGSNPACLAACSWLDCRSLAGEGLAAWQRQILTKVGEAKACMPALLVLDDLALLCPSSARGSSEGASDASRTSFVHWLCDLLDSLHPAGQLPYPVVVCGTCMDASDLAPALTSAGRLDHRVNLPAPGGDERTQLLQAAFLTCSASASSADLQEMATKADGYTAADLWILRDRAMHASISRQLAAGPQRLAGPTQISRHDLEKAQQGFSPAASWGPGQRGSLNEGPQGWQDVGGLSEVQAVMRETLELPSKYPKLVAMAPLRLRTGLLLYGPPGCGKTHIVAAAVAACNMRCISVKGPEVLNKYIGASEAAVRDLFRRASAAAPCVLFFDEFDAIAPQRGHDSTGVTDRVVNQLLTELDGVEGLTGVIVIGATSRPDLLDAALLRPGRLDRLLMCPFPTAYERAAIIKALARNVPFHGEVDLETIGRTADGFTGADLSALLSEAQLAAVHGVLDQADQPSAQTPAISQQHLDQALRLSRPSVSQKDRAQLQRTFAHFQQGRESGARPAASKGKGKKATLA</sequence>
<dbReference type="InterPro" id="IPR009010">
    <property type="entry name" value="Asp_de-COase-like_dom_sf"/>
</dbReference>
<proteinExistence type="inferred from homology"/>
<evidence type="ECO:0000256" key="11">
    <source>
        <dbReference type="ARBA" id="ARBA00034532"/>
    </source>
</evidence>
<dbReference type="InterPro" id="IPR015342">
    <property type="entry name" value="PEX1-N_C-lobe"/>
</dbReference>
<evidence type="ECO:0000256" key="6">
    <source>
        <dbReference type="ARBA" id="ARBA00022801"/>
    </source>
</evidence>
<evidence type="ECO:0000313" key="16">
    <source>
        <dbReference type="Proteomes" id="UP001485043"/>
    </source>
</evidence>
<dbReference type="SUPFAM" id="SSF54585">
    <property type="entry name" value="Cdc48 domain 2-like"/>
    <property type="match status" value="1"/>
</dbReference>
<feature type="domain" description="AAA+ ATPase" evidence="14">
    <location>
        <begin position="742"/>
        <end position="878"/>
    </location>
</feature>
<dbReference type="PROSITE" id="PS00674">
    <property type="entry name" value="AAA"/>
    <property type="match status" value="1"/>
</dbReference>